<proteinExistence type="predicted"/>
<organism evidence="1 2">
    <name type="scientific">Mucilaginibacter auburnensis</name>
    <dbReference type="NCBI Taxonomy" id="1457233"/>
    <lineage>
        <taxon>Bacteria</taxon>
        <taxon>Pseudomonadati</taxon>
        <taxon>Bacteroidota</taxon>
        <taxon>Sphingobacteriia</taxon>
        <taxon>Sphingobacteriales</taxon>
        <taxon>Sphingobacteriaceae</taxon>
        <taxon>Mucilaginibacter</taxon>
    </lineage>
</organism>
<gene>
    <name evidence="1" type="ORF">CLV57_0371</name>
</gene>
<accession>A0A2H9VRG9</accession>
<dbReference type="Proteomes" id="UP000242687">
    <property type="component" value="Unassembled WGS sequence"/>
</dbReference>
<dbReference type="EMBL" id="PGFJ01000001">
    <property type="protein sequence ID" value="PJJ83389.1"/>
    <property type="molecule type" value="Genomic_DNA"/>
</dbReference>
<sequence length="135" mass="15646">MLIFEPMENFAIKIEEQQLEAILQPGAAAQFLSTLFQPATVNYQLLVYELQREFRQWGSPDIKKFSFDRVVFDPVMQKGSFRILLNVSFTFSCEDSVTEKKDQTSEWTFAIDSANKVLRFYSSPFAESRSTADEF</sequence>
<reference evidence="1 2" key="1">
    <citation type="submission" date="2017-11" db="EMBL/GenBank/DDBJ databases">
        <title>Genomic Encyclopedia of Archaeal and Bacterial Type Strains, Phase II (KMG-II): From Individual Species to Whole Genera.</title>
        <authorList>
            <person name="Goeker M."/>
        </authorList>
    </citation>
    <scope>NUCLEOTIDE SEQUENCE [LARGE SCALE GENOMIC DNA]</scope>
    <source>
        <strain evidence="1 2">DSM 28175</strain>
    </source>
</reference>
<name>A0A2H9VRG9_9SPHI</name>
<keyword evidence="2" id="KW-1185">Reference proteome</keyword>
<evidence type="ECO:0000313" key="2">
    <source>
        <dbReference type="Proteomes" id="UP000242687"/>
    </source>
</evidence>
<evidence type="ECO:0000313" key="1">
    <source>
        <dbReference type="EMBL" id="PJJ83389.1"/>
    </source>
</evidence>
<comment type="caution">
    <text evidence="1">The sequence shown here is derived from an EMBL/GenBank/DDBJ whole genome shotgun (WGS) entry which is preliminary data.</text>
</comment>
<dbReference type="AlphaFoldDB" id="A0A2H9VRG9"/>
<protein>
    <submittedName>
        <fullName evidence="1">Uncharacterized protein</fullName>
    </submittedName>
</protein>